<feature type="transmembrane region" description="Helical" evidence="1">
    <location>
        <begin position="81"/>
        <end position="102"/>
    </location>
</feature>
<evidence type="ECO:0000313" key="2">
    <source>
        <dbReference type="EMBL" id="TWP43516.1"/>
    </source>
</evidence>
<dbReference type="Proteomes" id="UP000316639">
    <property type="component" value="Unassembled WGS sequence"/>
</dbReference>
<evidence type="ECO:0000313" key="3">
    <source>
        <dbReference type="Proteomes" id="UP000316639"/>
    </source>
</evidence>
<protein>
    <submittedName>
        <fullName evidence="2">Uncharacterized protein</fullName>
    </submittedName>
</protein>
<keyword evidence="3" id="KW-1185">Reference proteome</keyword>
<keyword evidence="1" id="KW-0812">Transmembrane</keyword>
<dbReference type="AlphaFoldDB" id="A0A563EEJ8"/>
<name>A0A563EEJ8_9PSEU</name>
<feature type="transmembrane region" description="Helical" evidence="1">
    <location>
        <begin position="27"/>
        <end position="43"/>
    </location>
</feature>
<gene>
    <name evidence="2" type="ORF">FKR81_42375</name>
</gene>
<proteinExistence type="predicted"/>
<organism evidence="2 3">
    <name type="scientific">Lentzea tibetensis</name>
    <dbReference type="NCBI Taxonomy" id="2591470"/>
    <lineage>
        <taxon>Bacteria</taxon>
        <taxon>Bacillati</taxon>
        <taxon>Actinomycetota</taxon>
        <taxon>Actinomycetes</taxon>
        <taxon>Pseudonocardiales</taxon>
        <taxon>Pseudonocardiaceae</taxon>
        <taxon>Lentzea</taxon>
    </lineage>
</organism>
<reference evidence="2 3" key="1">
    <citation type="submission" date="2019-07" db="EMBL/GenBank/DDBJ databases">
        <title>Lentzea xizangensis sp. nov., isolated from Qinghai-Tibetan Plateau Soils.</title>
        <authorList>
            <person name="Huang J."/>
        </authorList>
    </citation>
    <scope>NUCLEOTIDE SEQUENCE [LARGE SCALE GENOMIC DNA]</scope>
    <source>
        <strain evidence="2 3">FXJ1.1311</strain>
    </source>
</reference>
<keyword evidence="1" id="KW-1133">Transmembrane helix</keyword>
<sequence length="106" mass="10676">MIGGLLAATPLLGDSFAGVALIVRDAAGLGGLVAFGAATLGASRAWMAPVAWAAPTIMIGGPISTSWYQEVLTWLAQHPTVASARLTALVLLLTGTVAYAIAGSRK</sequence>
<comment type="caution">
    <text evidence="2">The sequence shown here is derived from an EMBL/GenBank/DDBJ whole genome shotgun (WGS) entry which is preliminary data.</text>
</comment>
<accession>A0A563EEJ8</accession>
<evidence type="ECO:0000256" key="1">
    <source>
        <dbReference type="SAM" id="Phobius"/>
    </source>
</evidence>
<feature type="transmembrane region" description="Helical" evidence="1">
    <location>
        <begin position="50"/>
        <end position="69"/>
    </location>
</feature>
<dbReference type="RefSeq" id="WP_146361152.1">
    <property type="nucleotide sequence ID" value="NZ_VOBR01000063.1"/>
</dbReference>
<keyword evidence="1" id="KW-0472">Membrane</keyword>
<dbReference type="EMBL" id="VOBR01000063">
    <property type="protein sequence ID" value="TWP43516.1"/>
    <property type="molecule type" value="Genomic_DNA"/>
</dbReference>